<dbReference type="Proteomes" id="UP000183209">
    <property type="component" value="Unassembled WGS sequence"/>
</dbReference>
<feature type="transmembrane region" description="Helical" evidence="1">
    <location>
        <begin position="118"/>
        <end position="136"/>
    </location>
</feature>
<dbReference type="RefSeq" id="WP_074978341.1">
    <property type="nucleotide sequence ID" value="NZ_FPAG01000005.1"/>
</dbReference>
<reference evidence="2 3" key="1">
    <citation type="submission" date="2016-10" db="EMBL/GenBank/DDBJ databases">
        <authorList>
            <person name="de Groot N.N."/>
        </authorList>
    </citation>
    <scope>NUCLEOTIDE SEQUENCE [LARGE SCALE GENOMIC DNA]</scope>
    <source>
        <strain evidence="2 3">CGMCC 1.6114</strain>
    </source>
</reference>
<accession>A0A1I6T2X7</accession>
<proteinExistence type="predicted"/>
<dbReference type="AlphaFoldDB" id="A0A1I6T2X7"/>
<dbReference type="EMBL" id="FPAG01000005">
    <property type="protein sequence ID" value="SFS83611.1"/>
    <property type="molecule type" value="Genomic_DNA"/>
</dbReference>
<organism evidence="2 3">
    <name type="scientific">Zhouia amylolytica</name>
    <dbReference type="NCBI Taxonomy" id="376730"/>
    <lineage>
        <taxon>Bacteria</taxon>
        <taxon>Pseudomonadati</taxon>
        <taxon>Bacteroidota</taxon>
        <taxon>Flavobacteriia</taxon>
        <taxon>Flavobacteriales</taxon>
        <taxon>Flavobacteriaceae</taxon>
        <taxon>Zhouia</taxon>
    </lineage>
</organism>
<protein>
    <submittedName>
        <fullName evidence="2">Uncharacterized protein</fullName>
    </submittedName>
</protein>
<gene>
    <name evidence="2" type="ORF">SAMN04487906_1816</name>
</gene>
<name>A0A1I6T2X7_9FLAO</name>
<evidence type="ECO:0000256" key="1">
    <source>
        <dbReference type="SAM" id="Phobius"/>
    </source>
</evidence>
<keyword evidence="1" id="KW-1133">Transmembrane helix</keyword>
<keyword evidence="1" id="KW-0812">Transmembrane</keyword>
<sequence>MRITVTYDNSTLNAICDADLSQSYILLDKNKIAIYHGYHVKRVIEKSLKTTANIRYELEESIINERFCPIRLSSDDKKNYGVIENYMLKLPYFSYPNLFFNLNKSQRLMIWSYRNLKLVYIILGLIGIAIIILLLLTSI</sequence>
<evidence type="ECO:0000313" key="2">
    <source>
        <dbReference type="EMBL" id="SFS83611.1"/>
    </source>
</evidence>
<keyword evidence="1" id="KW-0472">Membrane</keyword>
<evidence type="ECO:0000313" key="3">
    <source>
        <dbReference type="Proteomes" id="UP000183209"/>
    </source>
</evidence>